<feature type="domain" description="C2" evidence="2">
    <location>
        <begin position="110"/>
        <end position="229"/>
    </location>
</feature>
<dbReference type="Pfam" id="PF00168">
    <property type="entry name" value="C2"/>
    <property type="match status" value="1"/>
</dbReference>
<proteinExistence type="predicted"/>
<dbReference type="VEuPathDB" id="TriTrypDB:LDHU3_14.1920"/>
<reference evidence="3" key="1">
    <citation type="submission" date="2020-06" db="EMBL/GenBank/DDBJ databases">
        <authorList>
            <person name="Camacho E."/>
            <person name="Gonzalez-de la Fuente S."/>
            <person name="Rastrojo A."/>
            <person name="Peiro-Pastor R."/>
            <person name="Solana JC."/>
            <person name="Tabera L."/>
            <person name="Gamarro F."/>
            <person name="Carrasco-Ramiro F."/>
            <person name="Requena JM."/>
            <person name="Aguado B."/>
        </authorList>
    </citation>
    <scope>NUCLEOTIDE SEQUENCE</scope>
</reference>
<feature type="compositionally biased region" description="Low complexity" evidence="1">
    <location>
        <begin position="861"/>
        <end position="874"/>
    </location>
</feature>
<feature type="compositionally biased region" description="Acidic residues" evidence="1">
    <location>
        <begin position="633"/>
        <end position="643"/>
    </location>
</feature>
<feature type="compositionally biased region" description="Acidic residues" evidence="1">
    <location>
        <begin position="660"/>
        <end position="681"/>
    </location>
</feature>
<dbReference type="Proteomes" id="UP000601710">
    <property type="component" value="Chromosome 14"/>
</dbReference>
<dbReference type="GO" id="GO:0042393">
    <property type="term" value="F:histone binding"/>
    <property type="evidence" value="ECO:0007669"/>
    <property type="project" value="TreeGrafter"/>
</dbReference>
<sequence length="1062" mass="117567">MSLFGEPLPFEDDTATSLIRRVGFPPDKMYAQMPEVYLCPCCSEFSKQEERERLLREARDAKEAERRRLMQLDVFEERARPLPSGDIRRKAYRRIMEDDELAETAPSVPPPPQTIDELRRAKKDQKVPKLIVTVHCGRHVSAEHDDRISVIVRCGAFEGQTEKVLRGKEVMVTWEELFEFPYINHNEPLEVLVVNDALPEKNDQLIGGVMIPCGALHDRSHGDQEPLPIMPEDSMQTGYGSCQEGPLGTIVASWYLRGADDKMDEEAIEQQTLSVPLGCTFVVHHLFQFTDYGAEAYTGGVLCVLRDTDDNCSESVLYKPGAQPEPSLSPYYAKDGYYYLPGNPSQVMQLNTERKLGHILVCVPKKEESSSEEEELLVIGAVPLEFERLYNKGNAVLLIESKSKEDALWGEIEVEWANKPLDDLDPHPSSLAVQKESLFFTIVRGFNLVRRDGGPVAEGYVSVASGELEGVTVEAPATQDSDGNNIISWNQEVRFVEVDPNEKIVEVQVHEKGRLVSVGQCEVDDEEGVVIIQMHHAANINEEAGEVVGSYKRLHAPRPVEEDIYRKRRAAEEAAYKGADEEDEEQEEAHPAAVLDESNVHEDEEEEEEEEEEEPQATRAPPMADRAMSINEDLSEEEKEVDEAAPHETPQWQRSQQGEQEPEEDEEEVPQQLEYLEEAQSEETQPKEELQEDAAQEQQLEPEVEEEPQPEEEEDAEHLVEEALEEVSEPEETEEGLRRPATASEEASEAASESEAGEEGLRRPAAASEEASEAASESEAGEEGLRRPAAASEEASEAASESEAGEEGLGRPAAASEEASEAASESEAGEEGLRRPAAASEEASEAASESEAGEEGLGRPAAASEEASEAVSESEAGEEDLRRPAAAPEEASEAVSESAAGEEDLRRPAAAAEEVSQPEEEQPEEEEYHGELHRQEYEPEEAHQVEFGEFEAEHYHAAARSAGTPTAEAGAAYHATAGGRQRRRPSWVSPATKSSGYKQPWYPSGAPETDQHIPFSKTKLSKKNLESIRQLEACKSRIEEESVRRSSTPRRSSTRGLSPSSQ</sequence>
<feature type="compositionally biased region" description="Low complexity" evidence="1">
    <location>
        <begin position="1045"/>
        <end position="1062"/>
    </location>
</feature>
<dbReference type="PANTHER" id="PTHR14296">
    <property type="entry name" value="REMODELING AND SPACING FACTOR 1"/>
    <property type="match status" value="1"/>
</dbReference>
<evidence type="ECO:0000256" key="1">
    <source>
        <dbReference type="SAM" id="MobiDB-lite"/>
    </source>
</evidence>
<evidence type="ECO:0000313" key="3">
    <source>
        <dbReference type="EMBL" id="CAC5428692.1"/>
    </source>
</evidence>
<feature type="compositionally biased region" description="Low complexity" evidence="1">
    <location>
        <begin position="964"/>
        <end position="979"/>
    </location>
</feature>
<dbReference type="VEuPathDB" id="TriTrypDB:LdBPK_141540.1"/>
<feature type="compositionally biased region" description="Low complexity" evidence="1">
    <location>
        <begin position="743"/>
        <end position="754"/>
    </location>
</feature>
<feature type="compositionally biased region" description="Low complexity" evidence="1">
    <location>
        <begin position="837"/>
        <end position="850"/>
    </location>
</feature>
<protein>
    <submittedName>
        <fullName evidence="3">Hypothetical_protein_conserved</fullName>
    </submittedName>
</protein>
<dbReference type="CDD" id="cd00030">
    <property type="entry name" value="C2"/>
    <property type="match status" value="1"/>
</dbReference>
<dbReference type="GO" id="GO:0031213">
    <property type="term" value="C:RSF complex"/>
    <property type="evidence" value="ECO:0007669"/>
    <property type="project" value="InterPro"/>
</dbReference>
<dbReference type="SUPFAM" id="SSF49562">
    <property type="entry name" value="C2 domain (Calcium/lipid-binding domain, CaLB)"/>
    <property type="match status" value="1"/>
</dbReference>
<dbReference type="EMBL" id="LR812634">
    <property type="protein sequence ID" value="CAC5428692.1"/>
    <property type="molecule type" value="Genomic_DNA"/>
</dbReference>
<feature type="compositionally biased region" description="Acidic residues" evidence="1">
    <location>
        <begin position="916"/>
        <end position="928"/>
    </location>
</feature>
<organism evidence="3 4">
    <name type="scientific">Leishmania donovani</name>
    <dbReference type="NCBI Taxonomy" id="5661"/>
    <lineage>
        <taxon>Eukaryota</taxon>
        <taxon>Discoba</taxon>
        <taxon>Euglenozoa</taxon>
        <taxon>Kinetoplastea</taxon>
        <taxon>Metakinetoplastina</taxon>
        <taxon>Trypanosomatida</taxon>
        <taxon>Trypanosomatidae</taxon>
        <taxon>Leishmaniinae</taxon>
        <taxon>Leishmania</taxon>
    </lineage>
</organism>
<feature type="compositionally biased region" description="Acidic residues" evidence="1">
    <location>
        <begin position="690"/>
        <end position="734"/>
    </location>
</feature>
<feature type="compositionally biased region" description="Acidic residues" evidence="1">
    <location>
        <begin position="602"/>
        <end position="615"/>
    </location>
</feature>
<dbReference type="PANTHER" id="PTHR14296:SF16">
    <property type="entry name" value="REMODELING AND SPACING FACTOR 1"/>
    <property type="match status" value="1"/>
</dbReference>
<name>A0A6J8FB09_LEIDO</name>
<feature type="compositionally biased region" description="Low complexity" evidence="1">
    <location>
        <begin position="885"/>
        <end position="899"/>
    </location>
</feature>
<dbReference type="PROSITE" id="PS50004">
    <property type="entry name" value="C2"/>
    <property type="match status" value="1"/>
</dbReference>
<accession>A0A6J8FB09</accession>
<feature type="compositionally biased region" description="Basic and acidic residues" evidence="1">
    <location>
        <begin position="1032"/>
        <end position="1044"/>
    </location>
</feature>
<feature type="compositionally biased region" description="Low complexity" evidence="1">
    <location>
        <begin position="813"/>
        <end position="826"/>
    </location>
</feature>
<feature type="region of interest" description="Disordered" evidence="1">
    <location>
        <begin position="573"/>
        <end position="1062"/>
    </location>
</feature>
<dbReference type="InterPro" id="IPR035892">
    <property type="entry name" value="C2_domain_sf"/>
</dbReference>
<evidence type="ECO:0000259" key="2">
    <source>
        <dbReference type="PROSITE" id="PS50004"/>
    </source>
</evidence>
<feature type="compositionally biased region" description="Basic and acidic residues" evidence="1">
    <location>
        <begin position="929"/>
        <end position="956"/>
    </location>
</feature>
<dbReference type="GO" id="GO:0045892">
    <property type="term" value="P:negative regulation of DNA-templated transcription"/>
    <property type="evidence" value="ECO:0007669"/>
    <property type="project" value="TreeGrafter"/>
</dbReference>
<gene>
    <name evidence="3" type="ORF">LDHU3_14.1920</name>
</gene>
<feature type="compositionally biased region" description="Low complexity" evidence="1">
    <location>
        <begin position="789"/>
        <end position="802"/>
    </location>
</feature>
<dbReference type="InterPro" id="IPR028938">
    <property type="entry name" value="Rsf1-like"/>
</dbReference>
<feature type="compositionally biased region" description="Low complexity" evidence="1">
    <location>
        <begin position="765"/>
        <end position="778"/>
    </location>
</feature>
<dbReference type="VEuPathDB" id="TriTrypDB:LdCL_140021300"/>
<dbReference type="AlphaFoldDB" id="A0A6J8FB09"/>
<evidence type="ECO:0000313" key="4">
    <source>
        <dbReference type="Proteomes" id="UP000601710"/>
    </source>
</evidence>
<dbReference type="InterPro" id="IPR000008">
    <property type="entry name" value="C2_dom"/>
</dbReference>